<evidence type="ECO:0000256" key="4">
    <source>
        <dbReference type="ARBA" id="ARBA00022801"/>
    </source>
</evidence>
<sequence>MAAIQAQLDRGAVPNHISNVCPKGTKFHILEVGWLECDDAFVVRGGNSSTLSTKDKSFVNKRRELPVFCILIEHPHEGLILWETGCGKDYPEVWGPQIADVFARIKYEPRHELQAAVEATGNKLEDIKKIIIGHLHLDHAGGLDVFLDRKDVEIWVHDRELRAAFWSVATGADVGVYMEHYLKLSLNWKTFDDRTFDFCQGITLHHLPGHTDGMYHNSTVRPELILEGLIGMQINMPDSGTFLFISDHCHVIENWRDGIPQGWLARDHPAWFQSTQRLKQLERTTRGQVIPGHDKETYLGLIKNGTVYT</sequence>
<evidence type="ECO:0000256" key="1">
    <source>
        <dbReference type="ARBA" id="ARBA00001947"/>
    </source>
</evidence>
<evidence type="ECO:0000256" key="3">
    <source>
        <dbReference type="ARBA" id="ARBA00022723"/>
    </source>
</evidence>
<name>A0AA38YF05_9EURO</name>
<keyword evidence="5" id="KW-0862">Zinc</keyword>
<evidence type="ECO:0000259" key="6">
    <source>
        <dbReference type="SMART" id="SM00849"/>
    </source>
</evidence>
<gene>
    <name evidence="7" type="ORF">H2204_000608</name>
</gene>
<keyword evidence="3" id="KW-0479">Metal-binding</keyword>
<dbReference type="Proteomes" id="UP001172681">
    <property type="component" value="Unassembled WGS sequence"/>
</dbReference>
<evidence type="ECO:0000313" key="8">
    <source>
        <dbReference type="Proteomes" id="UP001172681"/>
    </source>
</evidence>
<keyword evidence="8" id="KW-1185">Reference proteome</keyword>
<comment type="caution">
    <text evidence="7">The sequence shown here is derived from an EMBL/GenBank/DDBJ whole genome shotgun (WGS) entry which is preliminary data.</text>
</comment>
<evidence type="ECO:0000313" key="7">
    <source>
        <dbReference type="EMBL" id="KAJ9646916.1"/>
    </source>
</evidence>
<protein>
    <recommendedName>
        <fullName evidence="6">Metallo-beta-lactamase domain-containing protein</fullName>
    </recommendedName>
</protein>
<dbReference type="InterPro" id="IPR036866">
    <property type="entry name" value="RibonucZ/Hydroxyglut_hydro"/>
</dbReference>
<evidence type="ECO:0000256" key="5">
    <source>
        <dbReference type="ARBA" id="ARBA00022833"/>
    </source>
</evidence>
<dbReference type="PANTHER" id="PTHR42978">
    <property type="entry name" value="QUORUM-QUENCHING LACTONASE YTNP-RELATED-RELATED"/>
    <property type="match status" value="1"/>
</dbReference>
<dbReference type="InterPro" id="IPR051013">
    <property type="entry name" value="MBL_superfamily_lactonases"/>
</dbReference>
<dbReference type="InterPro" id="IPR001279">
    <property type="entry name" value="Metallo-B-lactamas"/>
</dbReference>
<comment type="similarity">
    <text evidence="2">Belongs to the metallo-beta-lactamase superfamily.</text>
</comment>
<dbReference type="EMBL" id="JAPDRN010000002">
    <property type="protein sequence ID" value="KAJ9646916.1"/>
    <property type="molecule type" value="Genomic_DNA"/>
</dbReference>
<dbReference type="GO" id="GO:0046872">
    <property type="term" value="F:metal ion binding"/>
    <property type="evidence" value="ECO:0007669"/>
    <property type="project" value="UniProtKB-KW"/>
</dbReference>
<proteinExistence type="inferred from homology"/>
<dbReference type="SUPFAM" id="SSF56281">
    <property type="entry name" value="Metallo-hydrolase/oxidoreductase"/>
    <property type="match status" value="1"/>
</dbReference>
<feature type="domain" description="Metallo-beta-lactamase" evidence="6">
    <location>
        <begin position="66"/>
        <end position="293"/>
    </location>
</feature>
<dbReference type="Pfam" id="PF00753">
    <property type="entry name" value="Lactamase_B"/>
    <property type="match status" value="1"/>
</dbReference>
<dbReference type="CDD" id="cd07729">
    <property type="entry name" value="AHL_lactonase_MBL-fold"/>
    <property type="match status" value="1"/>
</dbReference>
<reference evidence="7" key="1">
    <citation type="submission" date="2022-10" db="EMBL/GenBank/DDBJ databases">
        <title>Culturing micro-colonial fungi from biological soil crusts in the Mojave desert and describing Neophaeococcomyces mojavensis, and introducing the new genera and species Taxawa tesnikishii.</title>
        <authorList>
            <person name="Kurbessoian T."/>
            <person name="Stajich J.E."/>
        </authorList>
    </citation>
    <scope>NUCLEOTIDE SEQUENCE</scope>
    <source>
        <strain evidence="7">TK_35</strain>
    </source>
</reference>
<dbReference type="Gene3D" id="3.60.15.10">
    <property type="entry name" value="Ribonuclease Z/Hydroxyacylglutathione hydrolase-like"/>
    <property type="match status" value="2"/>
</dbReference>
<dbReference type="PANTHER" id="PTHR42978:SF2">
    <property type="entry name" value="102 KBASES UNSTABLE REGION: FROM 1 TO 119443"/>
    <property type="match status" value="1"/>
</dbReference>
<dbReference type="SMART" id="SM00849">
    <property type="entry name" value="Lactamase_B"/>
    <property type="match status" value="1"/>
</dbReference>
<organism evidence="7 8">
    <name type="scientific">Knufia peltigerae</name>
    <dbReference type="NCBI Taxonomy" id="1002370"/>
    <lineage>
        <taxon>Eukaryota</taxon>
        <taxon>Fungi</taxon>
        <taxon>Dikarya</taxon>
        <taxon>Ascomycota</taxon>
        <taxon>Pezizomycotina</taxon>
        <taxon>Eurotiomycetes</taxon>
        <taxon>Chaetothyriomycetidae</taxon>
        <taxon>Chaetothyriales</taxon>
        <taxon>Trichomeriaceae</taxon>
        <taxon>Knufia</taxon>
    </lineage>
</organism>
<comment type="cofactor">
    <cofactor evidence="1">
        <name>Zn(2+)</name>
        <dbReference type="ChEBI" id="CHEBI:29105"/>
    </cofactor>
</comment>
<accession>A0AA38YF05</accession>
<dbReference type="AlphaFoldDB" id="A0AA38YF05"/>
<evidence type="ECO:0000256" key="2">
    <source>
        <dbReference type="ARBA" id="ARBA00007749"/>
    </source>
</evidence>
<dbReference type="GO" id="GO:0016787">
    <property type="term" value="F:hydrolase activity"/>
    <property type="evidence" value="ECO:0007669"/>
    <property type="project" value="UniProtKB-KW"/>
</dbReference>
<keyword evidence="4" id="KW-0378">Hydrolase</keyword>